<feature type="compositionally biased region" description="Basic and acidic residues" evidence="1">
    <location>
        <begin position="1"/>
        <end position="11"/>
    </location>
</feature>
<protein>
    <submittedName>
        <fullName evidence="5">Sand protein-related</fullName>
    </submittedName>
</protein>
<dbReference type="OrthoDB" id="272411at2759"/>
<dbReference type="OMA" id="QQPFNAK"/>
<dbReference type="PANTHER" id="PTHR13027">
    <property type="entry name" value="SAND PROTEIN-RELATED"/>
    <property type="match status" value="1"/>
</dbReference>
<dbReference type="GO" id="GO:0016192">
    <property type="term" value="P:vesicle-mediated transport"/>
    <property type="evidence" value="ECO:0007669"/>
    <property type="project" value="InterPro"/>
</dbReference>
<dbReference type="EMBL" id="JAPDFW010000126">
    <property type="protein sequence ID" value="KAJ5067507.1"/>
    <property type="molecule type" value="Genomic_DNA"/>
</dbReference>
<feature type="domain" description="FUZ/MON1/HPS1 first Longin" evidence="2">
    <location>
        <begin position="197"/>
        <end position="317"/>
    </location>
</feature>
<feature type="compositionally biased region" description="Polar residues" evidence="1">
    <location>
        <begin position="38"/>
        <end position="49"/>
    </location>
</feature>
<reference evidence="5" key="1">
    <citation type="submission" date="2022-10" db="EMBL/GenBank/DDBJ databases">
        <title>Novel sulphate-reducing endosymbionts in the free-living metamonad Anaeramoeba.</title>
        <authorList>
            <person name="Jerlstrom-Hultqvist J."/>
            <person name="Cepicka I."/>
            <person name="Gallot-Lavallee L."/>
            <person name="Salas-Leiva D."/>
            <person name="Curtis B.A."/>
            <person name="Zahonova K."/>
            <person name="Pipaliya S."/>
            <person name="Dacks J."/>
            <person name="Roger A.J."/>
        </authorList>
    </citation>
    <scope>NUCLEOTIDE SEQUENCE</scope>
    <source>
        <strain evidence="5">BMAN</strain>
    </source>
</reference>
<evidence type="ECO:0000259" key="3">
    <source>
        <dbReference type="Pfam" id="PF19037"/>
    </source>
</evidence>
<evidence type="ECO:0000313" key="6">
    <source>
        <dbReference type="Proteomes" id="UP001149090"/>
    </source>
</evidence>
<dbReference type="PANTHER" id="PTHR13027:SF7">
    <property type="entry name" value="VACUOLAR FUSION PROTEIN MON1 HOMOLOG"/>
    <property type="match status" value="1"/>
</dbReference>
<proteinExistence type="predicted"/>
<dbReference type="AlphaFoldDB" id="A0A9Q0L6Z2"/>
<dbReference type="Pfam" id="PF19038">
    <property type="entry name" value="Fuz_longin_3"/>
    <property type="match status" value="1"/>
</dbReference>
<evidence type="ECO:0000259" key="2">
    <source>
        <dbReference type="Pfam" id="PF19036"/>
    </source>
</evidence>
<feature type="domain" description="FUZ/MON1/HPS1 third Longin" evidence="4">
    <location>
        <begin position="526"/>
        <end position="628"/>
    </location>
</feature>
<feature type="region of interest" description="Disordered" evidence="1">
    <location>
        <begin position="131"/>
        <end position="155"/>
    </location>
</feature>
<dbReference type="Pfam" id="PF19036">
    <property type="entry name" value="Fuz_longin_1"/>
    <property type="match status" value="1"/>
</dbReference>
<dbReference type="GO" id="GO:0006623">
    <property type="term" value="P:protein targeting to vacuole"/>
    <property type="evidence" value="ECO:0007669"/>
    <property type="project" value="InterPro"/>
</dbReference>
<comment type="caution">
    <text evidence="5">The sequence shown here is derived from an EMBL/GenBank/DDBJ whole genome shotgun (WGS) entry which is preliminary data.</text>
</comment>
<dbReference type="InterPro" id="IPR043971">
    <property type="entry name" value="FUZ/MON1/HPS1_longin_2"/>
</dbReference>
<organism evidence="5 6">
    <name type="scientific">Anaeramoeba ignava</name>
    <name type="common">Anaerobic marine amoeba</name>
    <dbReference type="NCBI Taxonomy" id="1746090"/>
    <lineage>
        <taxon>Eukaryota</taxon>
        <taxon>Metamonada</taxon>
        <taxon>Anaeramoebidae</taxon>
        <taxon>Anaeramoeba</taxon>
    </lineage>
</organism>
<sequence>MSDNKENKENNNENTTTGVTKSAPGIGLEAVAFRMPNQDPSAENEQDTNVYEPDDPYGAPQDDNTKSITSSELDDREKMSEIKDNEIDSQNQDDDLEINQNQIKNQNLNENQNNENQIEDQNNENQIENQNQNQNQNENRNQNQNENQNENENDSFENPKIKIEKHDDNQFNTKFQRLYAKYSNEDTSSPGWAKHKKHFFIISSSGKPIYTRYGDDSKLSGFMCVPQALISFVSDFGDTIKWVHADDHKIVFVIKGPIYLVCVSKTGEPVSQLTKQLNFLYGQIISILTNRAIEILKKKPHYDLRILLAGTEKFLDSVIYEMNNNFTFIVNGVPCLKIDPQIRKKVGQILFEQKIQHLVFSILLAKKQLVHIAVLKKIISPTDMFLLINFAQNESFKTSQSWTPICLPHYNNSAHLYAYINYLDHDNDICLLLMSRDMRAFEAVQSANDNIVKQLTENKVLDEVRNAVQESEKFTMSDVKIDGLILFTKLKLTHQTQLTENKVLDEVRNAVQESEKFTMSDVKIDGLLHFIYKINLTHQTVCPKVSPPYTIPKERKRLFRLYEVVRTRLASFKSSITNKTYFRVSDSETVLGRLEPDYELYTVFSPLISKSETLKKCEDLLEWIKNQEDQFFIQHFFNW</sequence>
<dbReference type="Proteomes" id="UP001149090">
    <property type="component" value="Unassembled WGS sequence"/>
</dbReference>
<dbReference type="Pfam" id="PF19037">
    <property type="entry name" value="Fuz_longin_2"/>
    <property type="match status" value="1"/>
</dbReference>
<dbReference type="InterPro" id="IPR004353">
    <property type="entry name" value="Mon1"/>
</dbReference>
<dbReference type="InterPro" id="IPR043970">
    <property type="entry name" value="FUZ/MON1/HPS1_longin_3"/>
</dbReference>
<keyword evidence="6" id="KW-1185">Reference proteome</keyword>
<feature type="region of interest" description="Disordered" evidence="1">
    <location>
        <begin position="1"/>
        <end position="80"/>
    </location>
</feature>
<feature type="compositionally biased region" description="Low complexity" evidence="1">
    <location>
        <begin position="131"/>
        <end position="148"/>
    </location>
</feature>
<dbReference type="PRINTS" id="PR01546">
    <property type="entry name" value="YEAST73DUF"/>
</dbReference>
<gene>
    <name evidence="5" type="ORF">M0811_12859</name>
</gene>
<evidence type="ECO:0000259" key="4">
    <source>
        <dbReference type="Pfam" id="PF19038"/>
    </source>
</evidence>
<name>A0A9Q0L6Z2_ANAIG</name>
<accession>A0A9Q0L6Z2</accession>
<dbReference type="InterPro" id="IPR043972">
    <property type="entry name" value="FUZ/MON1/HPS1_longin_1"/>
</dbReference>
<feature type="domain" description="FUZ/MON1/HPS1 second Longin" evidence="3">
    <location>
        <begin position="357"/>
        <end position="452"/>
    </location>
</feature>
<evidence type="ECO:0000313" key="5">
    <source>
        <dbReference type="EMBL" id="KAJ5067507.1"/>
    </source>
</evidence>
<evidence type="ECO:0000256" key="1">
    <source>
        <dbReference type="SAM" id="MobiDB-lite"/>
    </source>
</evidence>